<keyword evidence="1" id="KW-0175">Coiled coil</keyword>
<feature type="compositionally biased region" description="Polar residues" evidence="2">
    <location>
        <begin position="419"/>
        <end position="570"/>
    </location>
</feature>
<dbReference type="EMBL" id="JAODUP010000004">
    <property type="protein sequence ID" value="KAK2170132.1"/>
    <property type="molecule type" value="Genomic_DNA"/>
</dbReference>
<keyword evidence="4" id="KW-1185">Reference proteome</keyword>
<feature type="compositionally biased region" description="Polar residues" evidence="2">
    <location>
        <begin position="583"/>
        <end position="599"/>
    </location>
</feature>
<feature type="compositionally biased region" description="Low complexity" evidence="2">
    <location>
        <begin position="571"/>
        <end position="582"/>
    </location>
</feature>
<feature type="coiled-coil region" evidence="1">
    <location>
        <begin position="264"/>
        <end position="292"/>
    </location>
</feature>
<evidence type="ECO:0000313" key="3">
    <source>
        <dbReference type="EMBL" id="KAK2170132.1"/>
    </source>
</evidence>
<sequence>MPAIRKLTKKHKNIEGKLERREVVKDFSDYGSQTYAPLTRFGVFLDRGSEQFVVKSRYISTYQGLLELEQSLPDFVVAPRIKAPKPKSSTKAGFVKRKYRQEHELAEIHHLIKENRTKVPEPPKPLRFLEKIEKPVPRPPTPSVEIPSEEEEEKELAVIFLQQLIRGRAVQNMMFEGKEKRKDLIGELRSTHALQEAEQQIKKQEKLATLALQRQRRLHEHKESLIDEGLSEAEGSSMGDMLDFLSKELIRLQEERRIHAFSMLAERERRIREAEESGKRQVEERRRREEDEIFKQVIKVHQQTVDSYLEDVILEAIDKTADNQARREIQEMAKTINDVAYEMEDRRTNLESEEIVSELVHGFLIPEAQKQTFREQIHRQQRKYLNAAHQEIYKAGDGVVDMYPRSDQNAMASGHQDVGSRSPQAGISRQQQSRSATPQAGTPTKQQSRSSTPQAGTPTKQQSRSGTPQAGTPTKQQSRSGTPQAGTPTKHQSRSGTPQAGTPTKQQSRSGTPQAGTPTKQQSRSGTPQADTPPQQQSRSVTPQAGTPPRQQSRTVTPQAGTPPQQQSRSATPQAGTPPQQQSRSATPQAVTEQQQSRPLTPEAKPSRGNSPDGQQTDSMTPKLADPETDRKSSIGSVKDAEKVEQPEENI</sequence>
<dbReference type="PANTHER" id="PTHR22455:SF10">
    <property type="entry name" value="CILIA- AND FLAGELLA-ASSOCIATED PROTEIN 91"/>
    <property type="match status" value="1"/>
</dbReference>
<evidence type="ECO:0000313" key="4">
    <source>
        <dbReference type="Proteomes" id="UP001208570"/>
    </source>
</evidence>
<evidence type="ECO:0000256" key="2">
    <source>
        <dbReference type="SAM" id="MobiDB-lite"/>
    </source>
</evidence>
<feature type="compositionally biased region" description="Polar residues" evidence="2">
    <location>
        <begin position="608"/>
        <end position="620"/>
    </location>
</feature>
<dbReference type="Proteomes" id="UP001208570">
    <property type="component" value="Unassembled WGS sequence"/>
</dbReference>
<dbReference type="InterPro" id="IPR026720">
    <property type="entry name" value="CFAP91"/>
</dbReference>
<feature type="compositionally biased region" description="Basic and acidic residues" evidence="2">
    <location>
        <begin position="625"/>
        <end position="651"/>
    </location>
</feature>
<comment type="caution">
    <text evidence="3">The sequence shown here is derived from an EMBL/GenBank/DDBJ whole genome shotgun (WGS) entry which is preliminary data.</text>
</comment>
<organism evidence="3 4">
    <name type="scientific">Paralvinella palmiformis</name>
    <dbReference type="NCBI Taxonomy" id="53620"/>
    <lineage>
        <taxon>Eukaryota</taxon>
        <taxon>Metazoa</taxon>
        <taxon>Spiralia</taxon>
        <taxon>Lophotrochozoa</taxon>
        <taxon>Annelida</taxon>
        <taxon>Polychaeta</taxon>
        <taxon>Sedentaria</taxon>
        <taxon>Canalipalpata</taxon>
        <taxon>Terebellida</taxon>
        <taxon>Terebelliformia</taxon>
        <taxon>Alvinellidae</taxon>
        <taxon>Paralvinella</taxon>
    </lineage>
</organism>
<reference evidence="3" key="1">
    <citation type="journal article" date="2023" name="Mol. Biol. Evol.">
        <title>Third-Generation Sequencing Reveals the Adaptive Role of the Epigenome in Three Deep-Sea Polychaetes.</title>
        <authorList>
            <person name="Perez M."/>
            <person name="Aroh O."/>
            <person name="Sun Y."/>
            <person name="Lan Y."/>
            <person name="Juniper S.K."/>
            <person name="Young C.R."/>
            <person name="Angers B."/>
            <person name="Qian P.Y."/>
        </authorList>
    </citation>
    <scope>NUCLEOTIDE SEQUENCE</scope>
    <source>
        <strain evidence="3">P08H-3</strain>
    </source>
</reference>
<dbReference type="PANTHER" id="PTHR22455">
    <property type="entry name" value="CILIA- AND FLAGELLA-ASSOCIATED PROTEIN 91"/>
    <property type="match status" value="1"/>
</dbReference>
<dbReference type="AlphaFoldDB" id="A0AAD9KFB5"/>
<evidence type="ECO:0000256" key="1">
    <source>
        <dbReference type="SAM" id="Coils"/>
    </source>
</evidence>
<feature type="region of interest" description="Disordered" evidence="2">
    <location>
        <begin position="409"/>
        <end position="651"/>
    </location>
</feature>
<name>A0AAD9KFB5_9ANNE</name>
<accession>A0AAD9KFB5</accession>
<proteinExistence type="predicted"/>
<protein>
    <submittedName>
        <fullName evidence="3">Uncharacterized protein</fullName>
    </submittedName>
</protein>
<gene>
    <name evidence="3" type="ORF">LSH36_4g11041</name>
</gene>